<reference evidence="2" key="1">
    <citation type="submission" date="2018-06" db="EMBL/GenBank/DDBJ databases">
        <authorList>
            <person name="Zhirakovskaya E."/>
        </authorList>
    </citation>
    <scope>NUCLEOTIDE SEQUENCE</scope>
</reference>
<dbReference type="AlphaFoldDB" id="A0A3B0YP25"/>
<feature type="compositionally biased region" description="Basic and acidic residues" evidence="1">
    <location>
        <begin position="1"/>
        <end position="19"/>
    </location>
</feature>
<proteinExistence type="predicted"/>
<feature type="region of interest" description="Disordered" evidence="1">
    <location>
        <begin position="1"/>
        <end position="21"/>
    </location>
</feature>
<protein>
    <submittedName>
        <fullName evidence="2">Uncharacterized protein</fullName>
    </submittedName>
</protein>
<name>A0A3B0YP25_9ZZZZ</name>
<feature type="region of interest" description="Disordered" evidence="1">
    <location>
        <begin position="42"/>
        <end position="63"/>
    </location>
</feature>
<evidence type="ECO:0000313" key="2">
    <source>
        <dbReference type="EMBL" id="VAW77287.1"/>
    </source>
</evidence>
<organism evidence="2">
    <name type="scientific">hydrothermal vent metagenome</name>
    <dbReference type="NCBI Taxonomy" id="652676"/>
    <lineage>
        <taxon>unclassified sequences</taxon>
        <taxon>metagenomes</taxon>
        <taxon>ecological metagenomes</taxon>
    </lineage>
</organism>
<sequence length="63" mass="7010">MWLDMAGKDTEHQQGKQGDRQANTHCQCFGCAFRPASVLEHEQHAAAKADNDGNKHDDDKSLD</sequence>
<accession>A0A3B0YP25</accession>
<dbReference type="EMBL" id="UOFN01000075">
    <property type="protein sequence ID" value="VAW77287.1"/>
    <property type="molecule type" value="Genomic_DNA"/>
</dbReference>
<evidence type="ECO:0000256" key="1">
    <source>
        <dbReference type="SAM" id="MobiDB-lite"/>
    </source>
</evidence>
<gene>
    <name evidence="2" type="ORF">MNBD_GAMMA15-258</name>
</gene>